<protein>
    <submittedName>
        <fullName evidence="2">Amidohydrolase family protein</fullName>
        <ecNumber evidence="2">3.5.1.91</ecNumber>
    </submittedName>
</protein>
<dbReference type="AlphaFoldDB" id="A0A060VJA2"/>
<dbReference type="Gene3D" id="3.20.20.140">
    <property type="entry name" value="Metal-dependent hydrolases"/>
    <property type="match status" value="1"/>
</dbReference>
<dbReference type="Pfam" id="PF07969">
    <property type="entry name" value="Amidohydro_3"/>
    <property type="match status" value="1"/>
</dbReference>
<dbReference type="Gene3D" id="2.30.40.10">
    <property type="entry name" value="Urease, subunit C, domain 1"/>
    <property type="match status" value="1"/>
</dbReference>
<dbReference type="SUPFAM" id="SSF51338">
    <property type="entry name" value="Composite domain of metallo-dependent hydrolases"/>
    <property type="match status" value="1"/>
</dbReference>
<gene>
    <name evidence="2" type="primary">nfdA_4</name>
    <name evidence="2" type="ORF">NCTC9617_05051</name>
</gene>
<evidence type="ECO:0000313" key="2">
    <source>
        <dbReference type="EMBL" id="STW48454.1"/>
    </source>
</evidence>
<keyword evidence="2" id="KW-0378">Hydrolase</keyword>
<dbReference type="PANTHER" id="PTHR22642">
    <property type="entry name" value="IMIDAZOLONEPROPIONASE"/>
    <property type="match status" value="1"/>
</dbReference>
<dbReference type="InterPro" id="IPR011059">
    <property type="entry name" value="Metal-dep_hydrolase_composite"/>
</dbReference>
<dbReference type="Proteomes" id="UP000255167">
    <property type="component" value="Unassembled WGS sequence"/>
</dbReference>
<evidence type="ECO:0000313" key="3">
    <source>
        <dbReference type="Proteomes" id="UP000255167"/>
    </source>
</evidence>
<dbReference type="InterPro" id="IPR013108">
    <property type="entry name" value="Amidohydro_3"/>
</dbReference>
<organism evidence="2 3">
    <name type="scientific">Klebsiella pneumoniae</name>
    <dbReference type="NCBI Taxonomy" id="573"/>
    <lineage>
        <taxon>Bacteria</taxon>
        <taxon>Pseudomonadati</taxon>
        <taxon>Pseudomonadota</taxon>
        <taxon>Gammaproteobacteria</taxon>
        <taxon>Enterobacterales</taxon>
        <taxon>Enterobacteriaceae</taxon>
        <taxon>Klebsiella/Raoultella group</taxon>
        <taxon>Klebsiella</taxon>
        <taxon>Klebsiella pneumoniae complex</taxon>
    </lineage>
</organism>
<sequence length="521" mass="58367">MHSDAADLILRSDAIFTAARNELFSGYVVIKNGAIAAMIANGEDIQTWRGERTRFIELGDRLICPGFCDNHTFFTGYMSMQRGVDLHAARDSNHALELLQDAEKLLPEGKSLYGWGWSAARWGAVPDGRLLDDAFPQRPVVAINDDKSYCWMNRAAVELYGFTAEECSAEARIALLDEMLSDTAQLKKEMRAFMARLAGQGITAIKDVCFNDAPQLMNAWDELEKEDALLLRVSIVSQPVSAPVDLAFGEQARRRFHSPWLRFHGFKFMVDGVIADHTGDMIYPYADRPGTNNERPVDYNALRQQVLLADARGFNCCMNAEGDAAIRCCIDIFAECRKRHPQSVVRHSLSDLECPHPNDIPRMAELGLFAEVYAQILLLNPCEAEAYMRERYGEEREAQFYDYAALFGAGVTVTIGTDLPLFIPSVPDSMYAACSRQFPDGSPVNGWYRERGMTRQQLLTAWTLNSARHHGMEEMTGSLEPGKRADIAVFDRNLLSCPNDELRTSTVVLTLVDGRITHDLL</sequence>
<dbReference type="GO" id="GO:0016810">
    <property type="term" value="F:hydrolase activity, acting on carbon-nitrogen (but not peptide) bonds"/>
    <property type="evidence" value="ECO:0007669"/>
    <property type="project" value="InterPro"/>
</dbReference>
<evidence type="ECO:0000259" key="1">
    <source>
        <dbReference type="Pfam" id="PF07969"/>
    </source>
</evidence>
<reference evidence="2 3" key="1">
    <citation type="submission" date="2018-06" db="EMBL/GenBank/DDBJ databases">
        <authorList>
            <consortium name="Pathogen Informatics"/>
            <person name="Doyle S."/>
        </authorList>
    </citation>
    <scope>NUCLEOTIDE SEQUENCE [LARGE SCALE GENOMIC DNA]</scope>
    <source>
        <strain evidence="2 3">NCTC9617</strain>
    </source>
</reference>
<dbReference type="EC" id="3.5.1.91" evidence="2"/>
<dbReference type="EMBL" id="UGNC01000005">
    <property type="protein sequence ID" value="STW48454.1"/>
    <property type="molecule type" value="Genomic_DNA"/>
</dbReference>
<dbReference type="SUPFAM" id="SSF51556">
    <property type="entry name" value="Metallo-dependent hydrolases"/>
    <property type="match status" value="1"/>
</dbReference>
<dbReference type="Gene3D" id="3.10.310.70">
    <property type="match status" value="1"/>
</dbReference>
<dbReference type="PANTHER" id="PTHR22642:SF2">
    <property type="entry name" value="PROTEIN LONG AFTER FAR-RED 3"/>
    <property type="match status" value="1"/>
</dbReference>
<name>A0A060VJA2_KLEPN</name>
<feature type="domain" description="Amidohydrolase 3" evidence="1">
    <location>
        <begin position="55"/>
        <end position="518"/>
    </location>
</feature>
<proteinExistence type="predicted"/>
<dbReference type="InterPro" id="IPR032466">
    <property type="entry name" value="Metal_Hydrolase"/>
</dbReference>
<accession>A0A060VJA2</accession>